<reference evidence="2 3" key="1">
    <citation type="submission" date="2012-07" db="EMBL/GenBank/DDBJ databases">
        <authorList>
            <person name="Durkin A.S."/>
            <person name="McCorrison J."/>
            <person name="Torralba M."/>
            <person name="Gillis M."/>
            <person name="Methe B."/>
            <person name="Sutton G."/>
            <person name="Nelson K.E."/>
        </authorList>
    </citation>
    <scope>NUCLEOTIDE SEQUENCE [LARGE SCALE GENOMIC DNA]</scope>
    <source>
        <strain evidence="2 3">Fnf 1007</strain>
    </source>
</reference>
<evidence type="ECO:0000313" key="3">
    <source>
        <dbReference type="Proteomes" id="UP000003120"/>
    </source>
</evidence>
<dbReference type="AlphaFoldDB" id="A0AAN3VVP2"/>
<evidence type="ECO:0000313" key="2">
    <source>
        <dbReference type="EMBL" id="EJU17150.1"/>
    </source>
</evidence>
<comment type="caution">
    <text evidence="2">The sequence shown here is derived from an EMBL/GenBank/DDBJ whole genome shotgun (WGS) entry which is preliminary data.</text>
</comment>
<dbReference type="EMBL" id="ALKK01000053">
    <property type="protein sequence ID" value="EJU17150.1"/>
    <property type="molecule type" value="Genomic_DNA"/>
</dbReference>
<evidence type="ECO:0000256" key="1">
    <source>
        <dbReference type="SAM" id="MobiDB-lite"/>
    </source>
</evidence>
<dbReference type="Proteomes" id="UP000003120">
    <property type="component" value="Unassembled WGS sequence"/>
</dbReference>
<organism evidence="2 3">
    <name type="scientific">Fusobacterium necrophorum subsp. funduliforme Fnf 1007</name>
    <dbReference type="NCBI Taxonomy" id="1161424"/>
    <lineage>
        <taxon>Bacteria</taxon>
        <taxon>Fusobacteriati</taxon>
        <taxon>Fusobacteriota</taxon>
        <taxon>Fusobacteriia</taxon>
        <taxon>Fusobacteriales</taxon>
        <taxon>Fusobacteriaceae</taxon>
        <taxon>Fusobacterium</taxon>
    </lineage>
</organism>
<feature type="region of interest" description="Disordered" evidence="1">
    <location>
        <begin position="16"/>
        <end position="37"/>
    </location>
</feature>
<gene>
    <name evidence="2" type="ORF">HMPREF1127_1225</name>
</gene>
<feature type="compositionally biased region" description="Polar residues" evidence="1">
    <location>
        <begin position="23"/>
        <end position="37"/>
    </location>
</feature>
<protein>
    <submittedName>
        <fullName evidence="2">Uncharacterized protein</fullName>
    </submittedName>
</protein>
<accession>A0AAN3VVP2</accession>
<name>A0AAN3VVP2_9FUSO</name>
<sequence>MEVNMEMDLKDLVSSVNREREYSFSQPAEQNTVLRRR</sequence>
<proteinExistence type="predicted"/>